<dbReference type="GO" id="GO:0046872">
    <property type="term" value="F:metal ion binding"/>
    <property type="evidence" value="ECO:0007669"/>
    <property type="project" value="UniProtKB-KW"/>
</dbReference>
<evidence type="ECO:0000256" key="1">
    <source>
        <dbReference type="ARBA" id="ARBA00001966"/>
    </source>
</evidence>
<evidence type="ECO:0008006" key="9">
    <source>
        <dbReference type="Google" id="ProtNLM"/>
    </source>
</evidence>
<dbReference type="GO" id="GO:0051539">
    <property type="term" value="F:4 iron, 4 sulfur cluster binding"/>
    <property type="evidence" value="ECO:0007669"/>
    <property type="project" value="UniProtKB-KW"/>
</dbReference>
<sequence>MLVAYGQNTKYELPDSHPLLQGNLQMDKREPDDPSPYLLAIWTPGETANSIEPPEQQCQSREPNKLCNEKICFSCNSIRETNSQTVRGTLLVTMRGSFPLNGTYFQVNEMFADHESSLNPIDVPRGLIWNLPRRIVYFGTSVSSIFKGLSTEGVQHCFWKGFVCVRGFDQITRAPRPLKARLHFPVSRLVKTKNTKK</sequence>
<dbReference type="Pfam" id="PF15629">
    <property type="entry name" value="Perm-CXXC"/>
    <property type="match status" value="1"/>
</dbReference>
<evidence type="ECO:0000313" key="8">
    <source>
        <dbReference type="EMBL" id="VFU43186.1"/>
    </source>
</evidence>
<evidence type="ECO:0000259" key="6">
    <source>
        <dbReference type="Pfam" id="PF15628"/>
    </source>
</evidence>
<accession>A0A6N2LQ16</accession>
<dbReference type="AlphaFoldDB" id="A0A6N2LQ16"/>
<evidence type="ECO:0000256" key="2">
    <source>
        <dbReference type="ARBA" id="ARBA00022485"/>
    </source>
</evidence>
<evidence type="ECO:0000256" key="3">
    <source>
        <dbReference type="ARBA" id="ARBA00022723"/>
    </source>
</evidence>
<dbReference type="GO" id="GO:0141166">
    <property type="term" value="P:chromosomal 5-methylcytosine DNA demethylation pathway"/>
    <property type="evidence" value="ECO:0007669"/>
    <property type="project" value="InterPro"/>
</dbReference>
<dbReference type="InterPro" id="IPR028924">
    <property type="entry name" value="Perm-CXXC"/>
</dbReference>
<dbReference type="InterPro" id="IPR028925">
    <property type="entry name" value="RRM_DME"/>
</dbReference>
<evidence type="ECO:0000259" key="7">
    <source>
        <dbReference type="Pfam" id="PF15629"/>
    </source>
</evidence>
<dbReference type="Pfam" id="PF15628">
    <property type="entry name" value="RRM_DME"/>
    <property type="match status" value="1"/>
</dbReference>
<keyword evidence="4" id="KW-0408">Iron</keyword>
<organism evidence="8">
    <name type="scientific">Salix viminalis</name>
    <name type="common">Common osier</name>
    <name type="synonym">Basket willow</name>
    <dbReference type="NCBI Taxonomy" id="40686"/>
    <lineage>
        <taxon>Eukaryota</taxon>
        <taxon>Viridiplantae</taxon>
        <taxon>Streptophyta</taxon>
        <taxon>Embryophyta</taxon>
        <taxon>Tracheophyta</taxon>
        <taxon>Spermatophyta</taxon>
        <taxon>Magnoliopsida</taxon>
        <taxon>eudicotyledons</taxon>
        <taxon>Gunneridae</taxon>
        <taxon>Pentapetalae</taxon>
        <taxon>rosids</taxon>
        <taxon>fabids</taxon>
        <taxon>Malpighiales</taxon>
        <taxon>Salicaceae</taxon>
        <taxon>Saliceae</taxon>
        <taxon>Salix</taxon>
    </lineage>
</organism>
<feature type="domain" description="Demeter RRM-fold" evidence="6">
    <location>
        <begin position="93"/>
        <end position="184"/>
    </location>
</feature>
<keyword evidence="2" id="KW-0004">4Fe-4S</keyword>
<comment type="cofactor">
    <cofactor evidence="1">
        <name>[4Fe-4S] cluster</name>
        <dbReference type="ChEBI" id="CHEBI:49883"/>
    </cofactor>
</comment>
<keyword evidence="5" id="KW-0411">Iron-sulfur</keyword>
<dbReference type="GO" id="GO:0035514">
    <property type="term" value="F:DNA demethylase activity"/>
    <property type="evidence" value="ECO:0007669"/>
    <property type="project" value="InterPro"/>
</dbReference>
<gene>
    <name evidence="8" type="ORF">SVIM_LOCUS262971</name>
</gene>
<dbReference type="GO" id="GO:0019104">
    <property type="term" value="F:DNA N-glycosylase activity"/>
    <property type="evidence" value="ECO:0007669"/>
    <property type="project" value="InterPro"/>
</dbReference>
<dbReference type="PANTHER" id="PTHR46213">
    <property type="entry name" value="TRANSCRIPTIONAL ACTIVATOR DEMETER"/>
    <property type="match status" value="1"/>
</dbReference>
<evidence type="ECO:0000256" key="4">
    <source>
        <dbReference type="ARBA" id="ARBA00023004"/>
    </source>
</evidence>
<dbReference type="PANTHER" id="PTHR46213:SF24">
    <property type="entry name" value="HHH-GPD DOMAIN-CONTAINING PROTEIN"/>
    <property type="match status" value="1"/>
</dbReference>
<reference evidence="8" key="1">
    <citation type="submission" date="2019-03" db="EMBL/GenBank/DDBJ databases">
        <authorList>
            <person name="Mank J."/>
            <person name="Almeida P."/>
        </authorList>
    </citation>
    <scope>NUCLEOTIDE SEQUENCE</scope>
    <source>
        <strain evidence="8">78183</strain>
    </source>
</reference>
<evidence type="ECO:0000256" key="5">
    <source>
        <dbReference type="ARBA" id="ARBA00023014"/>
    </source>
</evidence>
<name>A0A6N2LQ16_SALVM</name>
<keyword evidence="3" id="KW-0479">Metal-binding</keyword>
<protein>
    <recommendedName>
        <fullName evidence="9">Demeter RRM-fold domain-containing protein</fullName>
    </recommendedName>
</protein>
<feature type="domain" description="Permuted single zf-CXXC unit" evidence="7">
    <location>
        <begin position="54"/>
        <end position="85"/>
    </location>
</feature>
<proteinExistence type="predicted"/>
<dbReference type="InterPro" id="IPR044811">
    <property type="entry name" value="DME/ROS1"/>
</dbReference>
<dbReference type="EMBL" id="CAADRP010001596">
    <property type="protein sequence ID" value="VFU43186.1"/>
    <property type="molecule type" value="Genomic_DNA"/>
</dbReference>